<accession>F6BBU3</accession>
<dbReference type="GO" id="GO:0008783">
    <property type="term" value="F:agmatinase activity"/>
    <property type="evidence" value="ECO:0007669"/>
    <property type="project" value="UniProtKB-EC"/>
</dbReference>
<dbReference type="PROSITE" id="PS01053">
    <property type="entry name" value="ARGINASE_1"/>
    <property type="match status" value="1"/>
</dbReference>
<feature type="binding site" evidence="4">
    <location>
        <position position="208"/>
    </location>
    <ligand>
        <name>Mn(2+)</name>
        <dbReference type="ChEBI" id="CHEBI:29035"/>
        <label>1</label>
    </ligand>
</feature>
<keyword evidence="4" id="KW-0464">Manganese</keyword>
<comment type="similarity">
    <text evidence="1">Belongs to the arginase family. Agmatinase subfamily.</text>
</comment>
<dbReference type="GO" id="GO:0046872">
    <property type="term" value="F:metal ion binding"/>
    <property type="evidence" value="ECO:0007669"/>
    <property type="project" value="UniProtKB-KW"/>
</dbReference>
<dbReference type="CDD" id="cd11593">
    <property type="entry name" value="Agmatinase-like_2"/>
    <property type="match status" value="1"/>
</dbReference>
<evidence type="ECO:0000256" key="4">
    <source>
        <dbReference type="PIRSR" id="PIRSR036979-1"/>
    </source>
</evidence>
<dbReference type="OrthoDB" id="7186at2157"/>
<dbReference type="SUPFAM" id="SSF52768">
    <property type="entry name" value="Arginase/deacetylase"/>
    <property type="match status" value="1"/>
</dbReference>
<dbReference type="PANTHER" id="PTHR11358:SF26">
    <property type="entry name" value="GUANIDINO ACID HYDROLASE, MITOCHONDRIAL"/>
    <property type="match status" value="1"/>
</dbReference>
<evidence type="ECO:0000313" key="7">
    <source>
        <dbReference type="Proteomes" id="UP000009227"/>
    </source>
</evidence>
<dbReference type="GO" id="GO:0033389">
    <property type="term" value="P:putrescine biosynthetic process from arginine, via agmatine"/>
    <property type="evidence" value="ECO:0007669"/>
    <property type="project" value="TreeGrafter"/>
</dbReference>
<dbReference type="NCBIfam" id="TIGR01230">
    <property type="entry name" value="agmatinase"/>
    <property type="match status" value="1"/>
</dbReference>
<dbReference type="PIRSF" id="PIRSF036979">
    <property type="entry name" value="Arginase"/>
    <property type="match status" value="1"/>
</dbReference>
<dbReference type="STRING" id="880724.Metig_1691"/>
<keyword evidence="7" id="KW-1185">Reference proteome</keyword>
<feature type="binding site" evidence="4">
    <location>
        <position position="109"/>
    </location>
    <ligand>
        <name>Mn(2+)</name>
        <dbReference type="ChEBI" id="CHEBI:29035"/>
        <label>1</label>
    </ligand>
</feature>
<feature type="binding site" evidence="4">
    <location>
        <position position="132"/>
    </location>
    <ligand>
        <name>Mn(2+)</name>
        <dbReference type="ChEBI" id="CHEBI:29035"/>
        <label>1</label>
    </ligand>
</feature>
<dbReference type="GeneID" id="10644564"/>
<dbReference type="Pfam" id="PF00491">
    <property type="entry name" value="Arginase"/>
    <property type="match status" value="1"/>
</dbReference>
<reference evidence="6 7" key="1">
    <citation type="submission" date="2011-05" db="EMBL/GenBank/DDBJ databases">
        <title>Complete sequence of Methanotorris igneus Kol 5.</title>
        <authorList>
            <consortium name="US DOE Joint Genome Institute"/>
            <person name="Lucas S."/>
            <person name="Han J."/>
            <person name="Lapidus A."/>
            <person name="Cheng J.-F."/>
            <person name="Goodwin L."/>
            <person name="Pitluck S."/>
            <person name="Peters L."/>
            <person name="Mikhailova N."/>
            <person name="Chertkov O."/>
            <person name="Han C."/>
            <person name="Tapia R."/>
            <person name="Land M."/>
            <person name="Hauser L."/>
            <person name="Kyrpides N."/>
            <person name="Ivanova N."/>
            <person name="Pagani I."/>
            <person name="Sieprawska-Lupa M."/>
            <person name="Whitman W."/>
            <person name="Woyke T."/>
        </authorList>
    </citation>
    <scope>NUCLEOTIDE SEQUENCE [LARGE SCALE GENOMIC DNA]</scope>
    <source>
        <strain evidence="7">DSM 5666 / JCM 11834 / Kol 5</strain>
    </source>
</reference>
<feature type="binding site" evidence="4">
    <location>
        <position position="134"/>
    </location>
    <ligand>
        <name>Mn(2+)</name>
        <dbReference type="ChEBI" id="CHEBI:29035"/>
        <label>1</label>
    </ligand>
</feature>
<dbReference type="InterPro" id="IPR023696">
    <property type="entry name" value="Ureohydrolase_dom_sf"/>
</dbReference>
<keyword evidence="3 5" id="KW-0378">Hydrolase</keyword>
<dbReference type="KEGG" id="mig:Metig_1691"/>
<name>F6BBU3_METIK</name>
<evidence type="ECO:0000256" key="3">
    <source>
        <dbReference type="ARBA" id="ARBA00022801"/>
    </source>
</evidence>
<dbReference type="PANTHER" id="PTHR11358">
    <property type="entry name" value="ARGINASE/AGMATINASE"/>
    <property type="match status" value="1"/>
</dbReference>
<evidence type="ECO:0000256" key="5">
    <source>
        <dbReference type="RuleBase" id="RU003684"/>
    </source>
</evidence>
<dbReference type="InterPro" id="IPR006035">
    <property type="entry name" value="Ureohydrolase"/>
</dbReference>
<dbReference type="Gene3D" id="3.40.800.10">
    <property type="entry name" value="Ureohydrolase domain"/>
    <property type="match status" value="1"/>
</dbReference>
<sequence>MEYFEDYTKFICASDDFENADAVIFGIPYDGTTSFKAGTRFGPKAIREASWGLETYSPILRKDLVDCNFCDMQDIFIYGSQEETFERIYQASKDIMKSEKIPIMLGGEHSVTYPVVKAAKDIYGDLVVLHFDAHCDLRDEYLGNKLSHACVIRRCYELTKDIYQFGIRSGDREEWEFAKNTKLSMELMSKEDVKEIKDLDKPIYLTVDIDVLDPAFAPGTGTPEPCGFSTRELLNSLYNLKEVNDRIIGFDVVEVSPHYDIGGITAIAAAKIVRELILMIL</sequence>
<dbReference type="EMBL" id="CP002737">
    <property type="protein sequence ID" value="AEF97223.1"/>
    <property type="molecule type" value="Genomic_DNA"/>
</dbReference>
<dbReference type="PROSITE" id="PS51409">
    <property type="entry name" value="ARGINASE_2"/>
    <property type="match status" value="1"/>
</dbReference>
<keyword evidence="2 4" id="KW-0479">Metal-binding</keyword>
<gene>
    <name evidence="6" type="ordered locus">Metig_1691</name>
</gene>
<evidence type="ECO:0000256" key="2">
    <source>
        <dbReference type="ARBA" id="ARBA00022723"/>
    </source>
</evidence>
<dbReference type="RefSeq" id="WP_013799813.1">
    <property type="nucleotide sequence ID" value="NC_015562.1"/>
</dbReference>
<protein>
    <submittedName>
        <fullName evidence="6">Agmatinase</fullName>
        <ecNumber evidence="6">3.5.3.11</ecNumber>
    </submittedName>
</protein>
<dbReference type="InterPro" id="IPR005925">
    <property type="entry name" value="Agmatinase-rel"/>
</dbReference>
<evidence type="ECO:0000256" key="1">
    <source>
        <dbReference type="ARBA" id="ARBA00009227"/>
    </source>
</evidence>
<comment type="cofactor">
    <cofactor evidence="4">
        <name>Mn(2+)</name>
        <dbReference type="ChEBI" id="CHEBI:29035"/>
    </cofactor>
    <text evidence="4">Binds 2 manganese ions per subunit.</text>
</comment>
<organism evidence="7">
    <name type="scientific">Methanotorris igneus (strain DSM 5666 / JCM 11834 / Kol 5)</name>
    <dbReference type="NCBI Taxonomy" id="880724"/>
    <lineage>
        <taxon>Archaea</taxon>
        <taxon>Methanobacteriati</taxon>
        <taxon>Methanobacteriota</taxon>
        <taxon>Methanomada group</taxon>
        <taxon>Methanococci</taxon>
        <taxon>Methanococcales</taxon>
        <taxon>Methanocaldococcaceae</taxon>
        <taxon>Methanotorris</taxon>
    </lineage>
</organism>
<feature type="binding site" evidence="4">
    <location>
        <position position="210"/>
    </location>
    <ligand>
        <name>Mn(2+)</name>
        <dbReference type="ChEBI" id="CHEBI:29035"/>
        <label>1</label>
    </ligand>
</feature>
<evidence type="ECO:0000313" key="6">
    <source>
        <dbReference type="EMBL" id="AEF97223.1"/>
    </source>
</evidence>
<dbReference type="Proteomes" id="UP000009227">
    <property type="component" value="Chromosome"/>
</dbReference>
<dbReference type="AlphaFoldDB" id="F6BBU3"/>
<dbReference type="InterPro" id="IPR020855">
    <property type="entry name" value="Ureohydrolase_Mn_BS"/>
</dbReference>
<dbReference type="EC" id="3.5.3.11" evidence="6"/>
<proteinExistence type="inferred from homology"/>
<feature type="binding site" evidence="4">
    <location>
        <position position="136"/>
    </location>
    <ligand>
        <name>Mn(2+)</name>
        <dbReference type="ChEBI" id="CHEBI:29035"/>
        <label>1</label>
    </ligand>
</feature>
<dbReference type="HOGENOM" id="CLU_039478_0_2_2"/>